<dbReference type="InterPro" id="IPR001320">
    <property type="entry name" value="Iontro_rcpt_C"/>
</dbReference>
<keyword evidence="8 13" id="KW-0472">Membrane</keyword>
<keyword evidence="11" id="KW-1071">Ligand-gated ion channel</keyword>
<dbReference type="AlphaFoldDB" id="A0A3R7PIW5"/>
<dbReference type="Proteomes" id="UP000283509">
    <property type="component" value="Unassembled WGS sequence"/>
</dbReference>
<evidence type="ECO:0000256" key="11">
    <source>
        <dbReference type="ARBA" id="ARBA00023286"/>
    </source>
</evidence>
<protein>
    <submittedName>
        <fullName evidence="15">Glutamate receptor and Ionotropic glutamate receptor domain containing protein</fullName>
    </submittedName>
</protein>
<dbReference type="InterPro" id="IPR052192">
    <property type="entry name" value="Insect_Ionotropic_Sensory_Rcpt"/>
</dbReference>
<accession>A0A3R7PIW5</accession>
<feature type="domain" description="Ionotropic glutamate receptor C-terminal" evidence="14">
    <location>
        <begin position="279"/>
        <end position="624"/>
    </location>
</feature>
<evidence type="ECO:0000256" key="12">
    <source>
        <dbReference type="ARBA" id="ARBA00023303"/>
    </source>
</evidence>
<evidence type="ECO:0000256" key="4">
    <source>
        <dbReference type="ARBA" id="ARBA00022475"/>
    </source>
</evidence>
<reference evidence="15 16" key="1">
    <citation type="submission" date="2018-04" db="EMBL/GenBank/DDBJ databases">
        <authorList>
            <person name="Zhang X."/>
            <person name="Yuan J."/>
            <person name="Li F."/>
            <person name="Xiang J."/>
        </authorList>
    </citation>
    <scope>NUCLEOTIDE SEQUENCE [LARGE SCALE GENOMIC DNA]</scope>
    <source>
        <tissue evidence="15">Muscle</tissue>
    </source>
</reference>
<evidence type="ECO:0000256" key="1">
    <source>
        <dbReference type="ARBA" id="ARBA00004651"/>
    </source>
</evidence>
<keyword evidence="7" id="KW-0406">Ion transport</keyword>
<keyword evidence="5 13" id="KW-0812">Transmembrane</keyword>
<gene>
    <name evidence="15" type="ORF">C7M84_008272</name>
</gene>
<evidence type="ECO:0000313" key="16">
    <source>
        <dbReference type="Proteomes" id="UP000283509"/>
    </source>
</evidence>
<evidence type="ECO:0000259" key="14">
    <source>
        <dbReference type="SMART" id="SM00079"/>
    </source>
</evidence>
<evidence type="ECO:0000256" key="5">
    <source>
        <dbReference type="ARBA" id="ARBA00022692"/>
    </source>
</evidence>
<dbReference type="EMBL" id="QCYY01002040">
    <property type="protein sequence ID" value="ROT73303.1"/>
    <property type="molecule type" value="Genomic_DNA"/>
</dbReference>
<name>A0A3R7PIW5_PENVA</name>
<dbReference type="OrthoDB" id="6379895at2759"/>
<dbReference type="GO" id="GO:0015276">
    <property type="term" value="F:ligand-gated monoatomic ion channel activity"/>
    <property type="evidence" value="ECO:0007669"/>
    <property type="project" value="InterPro"/>
</dbReference>
<feature type="transmembrane region" description="Helical" evidence="13">
    <location>
        <begin position="645"/>
        <end position="665"/>
    </location>
</feature>
<sequence length="685" mass="77260">MNKEVWATKMTSELLRLQGIYVNVINVKTTRNLTKGGQQLLGDSGLVGLDYSRRFRHVTLLYAMTCHEMGALKLWVVTSRAQGLDYSRRLHVTLLYAMTCHEMGALKLWVVTSRAQGVTVFPEGDPHLNWLLLADSTFGRMLQKVYLPINSKVTIATFSKQKTSAWLWETYQISQAFPKKIFLVGDWVRRERLEIDGVLGAEEEPVDQDILTAAEDKQARQDAFVLQGDSEDQFESLGRLGLGPWDRSREIRAKVLPNGVMRAPTDDPLRFRDDLTGLHLRCATLQYRPLTSLIPRPDKTVTVEGILGSFFRKMAALTNFTYTCQPSRDGQWGAVVNNEWTGIIRDILDDVADIGVAAIDVSLKRSEAVSYLQGIVSGGYRIYMKKPTNDDYMWSVYTKQFSKASWLVLVSTSTILTILLFWITQRSPGQPSLSLADSGFLILGFIFGQGTRAPLASGSCRMAALMGLALQVLLLTYYTSDLVSSLAAGPPPPTLSTLYDVYNSPRLELGFTKGIALQLYFSESTDPIVRKMWQAIEDDNYNALANSMEEGMQRVLRKPYLYMDWGIPLRYDYGHDCRLYMLPTSYFHVQTSFTLRKNSPLVPILNKVVLDILSSGLVEKWWHDWNTEAGSCGPLQNEPVGVKTVFGPFFIFSMALVASLCALACEIRIFRKYPKLNLTTKHMRK</sequence>
<keyword evidence="12" id="KW-0407">Ion channel</keyword>
<evidence type="ECO:0000256" key="8">
    <source>
        <dbReference type="ARBA" id="ARBA00023136"/>
    </source>
</evidence>
<evidence type="ECO:0000256" key="2">
    <source>
        <dbReference type="ARBA" id="ARBA00008685"/>
    </source>
</evidence>
<organism evidence="15 16">
    <name type="scientific">Penaeus vannamei</name>
    <name type="common">Whiteleg shrimp</name>
    <name type="synonym">Litopenaeus vannamei</name>
    <dbReference type="NCBI Taxonomy" id="6689"/>
    <lineage>
        <taxon>Eukaryota</taxon>
        <taxon>Metazoa</taxon>
        <taxon>Ecdysozoa</taxon>
        <taxon>Arthropoda</taxon>
        <taxon>Crustacea</taxon>
        <taxon>Multicrustacea</taxon>
        <taxon>Malacostraca</taxon>
        <taxon>Eumalacostraca</taxon>
        <taxon>Eucarida</taxon>
        <taxon>Decapoda</taxon>
        <taxon>Dendrobranchiata</taxon>
        <taxon>Penaeoidea</taxon>
        <taxon>Penaeidae</taxon>
        <taxon>Penaeus</taxon>
    </lineage>
</organism>
<reference evidence="15 16" key="2">
    <citation type="submission" date="2019-01" db="EMBL/GenBank/DDBJ databases">
        <title>The decoding of complex shrimp genome reveals the adaptation for benthos swimmer, frequently molting mechanism and breeding impact on genome.</title>
        <authorList>
            <person name="Sun Y."/>
            <person name="Gao Y."/>
            <person name="Yu Y."/>
        </authorList>
    </citation>
    <scope>NUCLEOTIDE SEQUENCE [LARGE SCALE GENOMIC DNA]</scope>
    <source>
        <tissue evidence="15">Muscle</tissue>
    </source>
</reference>
<evidence type="ECO:0000256" key="13">
    <source>
        <dbReference type="SAM" id="Phobius"/>
    </source>
</evidence>
<evidence type="ECO:0000256" key="10">
    <source>
        <dbReference type="ARBA" id="ARBA00023180"/>
    </source>
</evidence>
<dbReference type="SMART" id="SM00079">
    <property type="entry name" value="PBPe"/>
    <property type="match status" value="1"/>
</dbReference>
<comment type="caution">
    <text evidence="15">The sequence shown here is derived from an EMBL/GenBank/DDBJ whole genome shotgun (WGS) entry which is preliminary data.</text>
</comment>
<comment type="similarity">
    <text evidence="2">Belongs to the glutamate-gated ion channel (TC 1.A.10.1) family.</text>
</comment>
<dbReference type="GO" id="GO:0005886">
    <property type="term" value="C:plasma membrane"/>
    <property type="evidence" value="ECO:0007669"/>
    <property type="project" value="UniProtKB-SubCell"/>
</dbReference>
<evidence type="ECO:0000256" key="9">
    <source>
        <dbReference type="ARBA" id="ARBA00023170"/>
    </source>
</evidence>
<evidence type="ECO:0000256" key="7">
    <source>
        <dbReference type="ARBA" id="ARBA00023065"/>
    </source>
</evidence>
<evidence type="ECO:0000256" key="3">
    <source>
        <dbReference type="ARBA" id="ARBA00022448"/>
    </source>
</evidence>
<keyword evidence="16" id="KW-1185">Reference proteome</keyword>
<dbReference type="PANTHER" id="PTHR42643:SF24">
    <property type="entry name" value="IONOTROPIC RECEPTOR 60A"/>
    <property type="match status" value="1"/>
</dbReference>
<dbReference type="SUPFAM" id="SSF53850">
    <property type="entry name" value="Periplasmic binding protein-like II"/>
    <property type="match status" value="1"/>
</dbReference>
<dbReference type="InterPro" id="IPR019594">
    <property type="entry name" value="Glu/Gly-bd"/>
</dbReference>
<evidence type="ECO:0000313" key="15">
    <source>
        <dbReference type="EMBL" id="ROT73303.1"/>
    </source>
</evidence>
<dbReference type="Gene3D" id="3.40.190.10">
    <property type="entry name" value="Periplasmic binding protein-like II"/>
    <property type="match status" value="3"/>
</dbReference>
<dbReference type="PANTHER" id="PTHR42643">
    <property type="entry name" value="IONOTROPIC RECEPTOR 20A-RELATED"/>
    <property type="match status" value="1"/>
</dbReference>
<dbReference type="Pfam" id="PF10613">
    <property type="entry name" value="Lig_chan-Glu_bd"/>
    <property type="match status" value="1"/>
</dbReference>
<keyword evidence="10" id="KW-0325">Glycoprotein</keyword>
<keyword evidence="6 13" id="KW-1133">Transmembrane helix</keyword>
<keyword evidence="4" id="KW-1003">Cell membrane</keyword>
<comment type="subcellular location">
    <subcellularLocation>
        <location evidence="1">Cell membrane</location>
        <topology evidence="1">Multi-pass membrane protein</topology>
    </subcellularLocation>
</comment>
<keyword evidence="3" id="KW-0813">Transport</keyword>
<keyword evidence="9 15" id="KW-0675">Receptor</keyword>
<evidence type="ECO:0000256" key="6">
    <source>
        <dbReference type="ARBA" id="ARBA00022989"/>
    </source>
</evidence>
<dbReference type="GO" id="GO:0050906">
    <property type="term" value="P:detection of stimulus involved in sensory perception"/>
    <property type="evidence" value="ECO:0007669"/>
    <property type="project" value="UniProtKB-ARBA"/>
</dbReference>
<proteinExistence type="inferred from homology"/>